<dbReference type="Gene3D" id="1.20.1250.20">
    <property type="entry name" value="MFS general substrate transporter like domains"/>
    <property type="match status" value="2"/>
</dbReference>
<evidence type="ECO:0000259" key="7">
    <source>
        <dbReference type="PROSITE" id="PS50850"/>
    </source>
</evidence>
<protein>
    <submittedName>
        <fullName evidence="8">MFS transporter, PAT family, beta-lactamase induction signal transducer AmpG</fullName>
    </submittedName>
</protein>
<keyword evidence="5 6" id="KW-0472">Membrane</keyword>
<dbReference type="InterPro" id="IPR011701">
    <property type="entry name" value="MFS"/>
</dbReference>
<feature type="transmembrane region" description="Helical" evidence="6">
    <location>
        <begin position="271"/>
        <end position="292"/>
    </location>
</feature>
<proteinExistence type="predicted"/>
<dbReference type="PROSITE" id="PS50850">
    <property type="entry name" value="MFS"/>
    <property type="match status" value="1"/>
</dbReference>
<feature type="transmembrane region" description="Helical" evidence="6">
    <location>
        <begin position="400"/>
        <end position="418"/>
    </location>
</feature>
<dbReference type="STRING" id="917.SAMN05216326_1169"/>
<evidence type="ECO:0000256" key="3">
    <source>
        <dbReference type="ARBA" id="ARBA00022692"/>
    </source>
</evidence>
<feature type="transmembrane region" description="Helical" evidence="6">
    <location>
        <begin position="337"/>
        <end position="356"/>
    </location>
</feature>
<evidence type="ECO:0000256" key="4">
    <source>
        <dbReference type="ARBA" id="ARBA00022989"/>
    </source>
</evidence>
<dbReference type="EMBL" id="FOCP01000006">
    <property type="protein sequence ID" value="SEN03440.1"/>
    <property type="molecule type" value="Genomic_DNA"/>
</dbReference>
<organism evidence="8 9">
    <name type="scientific">Nitrosomonas marina</name>
    <dbReference type="NCBI Taxonomy" id="917"/>
    <lineage>
        <taxon>Bacteria</taxon>
        <taxon>Pseudomonadati</taxon>
        <taxon>Pseudomonadota</taxon>
        <taxon>Betaproteobacteria</taxon>
        <taxon>Nitrosomonadales</taxon>
        <taxon>Nitrosomonadaceae</taxon>
        <taxon>Nitrosomonas</taxon>
    </lineage>
</organism>
<evidence type="ECO:0000256" key="2">
    <source>
        <dbReference type="ARBA" id="ARBA00022448"/>
    </source>
</evidence>
<dbReference type="AlphaFoldDB" id="A0A1H8D813"/>
<dbReference type="SUPFAM" id="SSF103473">
    <property type="entry name" value="MFS general substrate transporter"/>
    <property type="match status" value="1"/>
</dbReference>
<gene>
    <name evidence="8" type="ORF">SAMN05216325_106104</name>
</gene>
<reference evidence="8 9" key="1">
    <citation type="submission" date="2016-10" db="EMBL/GenBank/DDBJ databases">
        <authorList>
            <person name="de Groot N.N."/>
        </authorList>
    </citation>
    <scope>NUCLEOTIDE SEQUENCE [LARGE SCALE GENOMIC DNA]</scope>
    <source>
        <strain evidence="8 9">Nm22</strain>
    </source>
</reference>
<evidence type="ECO:0000313" key="8">
    <source>
        <dbReference type="EMBL" id="SEN03440.1"/>
    </source>
</evidence>
<dbReference type="NCBIfam" id="TIGR00901">
    <property type="entry name" value="2A0125"/>
    <property type="match status" value="1"/>
</dbReference>
<feature type="transmembrane region" description="Helical" evidence="6">
    <location>
        <begin position="424"/>
        <end position="445"/>
    </location>
</feature>
<keyword evidence="4 6" id="KW-1133">Transmembrane helix</keyword>
<sequence length="472" mass="51340">MKSAGKPSWIDTLSIYTRPRVLGMLSLGFSAGLPLLLILGTLSFWLREAGIDRTTIGHLSWVGLAYSFKWLWSPLVDRMPLPLLSRMLGRRRAWLLLSQCVIMLALVGMALTDPVVNLSHMVFFALAVAFASATQDIALDAYRIEAVALELQGAMAATYQAGYRVAMILASAGVLWIAAAVDSSAASYDYMPWRFAYLVMACCMSVGIVTTLIIREPDVPVNTLLSENEQYAQRIIAGWDLNIRLARMLVWLYGALIAPFRDFIVRHGRQALLILALIALYRISDVVMGVMSNPFYVDMGYTKDEVATVSKVYGVLMTILGAAVGGLLIARIGIMRTLFIGAVLSAVTNLLFVWLAGRGHDVSGLVFTISADNLSAGIASSAFIAYLSGLTNTAYSATQYALFSSVMLLLPKFVAGFSGQFVDAFGYEAFFITTALLGVPVLVLVRLAGKARFEPQVEAPPEIPVSRQTNKS</sequence>
<evidence type="ECO:0000313" key="9">
    <source>
        <dbReference type="Proteomes" id="UP000199459"/>
    </source>
</evidence>
<evidence type="ECO:0000256" key="1">
    <source>
        <dbReference type="ARBA" id="ARBA00004141"/>
    </source>
</evidence>
<evidence type="ECO:0000256" key="5">
    <source>
        <dbReference type="ARBA" id="ARBA00023136"/>
    </source>
</evidence>
<dbReference type="RefSeq" id="WP_090629497.1">
    <property type="nucleotide sequence ID" value="NZ_FOCP01000006.1"/>
</dbReference>
<dbReference type="Proteomes" id="UP000199459">
    <property type="component" value="Unassembled WGS sequence"/>
</dbReference>
<dbReference type="InterPro" id="IPR036259">
    <property type="entry name" value="MFS_trans_sf"/>
</dbReference>
<accession>A0A1H8D813</accession>
<feature type="transmembrane region" description="Helical" evidence="6">
    <location>
        <begin position="312"/>
        <end position="330"/>
    </location>
</feature>
<dbReference type="OrthoDB" id="9787815at2"/>
<keyword evidence="3 6" id="KW-0812">Transmembrane</keyword>
<name>A0A1H8D813_9PROT</name>
<dbReference type="GO" id="GO:0022857">
    <property type="term" value="F:transmembrane transporter activity"/>
    <property type="evidence" value="ECO:0007669"/>
    <property type="project" value="InterPro"/>
</dbReference>
<feature type="transmembrane region" description="Helical" evidence="6">
    <location>
        <begin position="193"/>
        <end position="214"/>
    </location>
</feature>
<evidence type="ECO:0000256" key="6">
    <source>
        <dbReference type="SAM" id="Phobius"/>
    </source>
</evidence>
<feature type="transmembrane region" description="Helical" evidence="6">
    <location>
        <begin position="163"/>
        <end position="181"/>
    </location>
</feature>
<dbReference type="PANTHER" id="PTHR12778:SF10">
    <property type="entry name" value="MAJOR FACILITATOR SUPERFAMILY DOMAIN-CONTAINING PROTEIN 3"/>
    <property type="match status" value="1"/>
</dbReference>
<dbReference type="GO" id="GO:0016020">
    <property type="term" value="C:membrane"/>
    <property type="evidence" value="ECO:0007669"/>
    <property type="project" value="UniProtKB-SubCell"/>
</dbReference>
<feature type="transmembrane region" description="Helical" evidence="6">
    <location>
        <begin position="21"/>
        <end position="44"/>
    </location>
</feature>
<feature type="transmembrane region" description="Helical" evidence="6">
    <location>
        <begin position="93"/>
        <end position="112"/>
    </location>
</feature>
<dbReference type="Pfam" id="PF07690">
    <property type="entry name" value="MFS_1"/>
    <property type="match status" value="1"/>
</dbReference>
<dbReference type="InterPro" id="IPR004752">
    <property type="entry name" value="AmpG_permease/AT-1"/>
</dbReference>
<dbReference type="PANTHER" id="PTHR12778">
    <property type="entry name" value="SOLUTE CARRIER FAMILY 33 ACETYL-COA TRANSPORTER -RELATED"/>
    <property type="match status" value="1"/>
</dbReference>
<comment type="subcellular location">
    <subcellularLocation>
        <location evidence="1">Membrane</location>
        <topology evidence="1">Multi-pass membrane protein</topology>
    </subcellularLocation>
</comment>
<dbReference type="InterPro" id="IPR020846">
    <property type="entry name" value="MFS_dom"/>
</dbReference>
<feature type="transmembrane region" description="Helical" evidence="6">
    <location>
        <begin position="362"/>
        <end position="388"/>
    </location>
</feature>
<feature type="domain" description="Major facilitator superfamily (MFS) profile" evidence="7">
    <location>
        <begin position="20"/>
        <end position="452"/>
    </location>
</feature>
<keyword evidence="2" id="KW-0813">Transport</keyword>